<keyword evidence="2" id="KW-1185">Reference proteome</keyword>
<name>A0A4C1VXG3_EUMVA</name>
<dbReference type="EMBL" id="BGZK01000421">
    <property type="protein sequence ID" value="GBP42614.1"/>
    <property type="molecule type" value="Genomic_DNA"/>
</dbReference>
<sequence length="251" mass="29242">MVLTKVKQGGLPPNLYRLFRKVSRVSAASWKMRFPSLLTIYNGTYKATITYATWCWFERSNLRMVRSVLLRTQRPALILLTKAYRTTSTAALPVLAGVLPAALEIMTAGRVDRERDIRTRAKLGVLAQWVRDEVTEKWQWRWDTEMNGRELYRYFPDVSARLSSSWVEPDYETSQLLTGYGCFRKRLYELGLNESSVCLCEQTDEDMHHVLWSCPLYDEIRSEMLKEIKVMCVGPICKSVALRREKRRAAR</sequence>
<comment type="caution">
    <text evidence="1">The sequence shown here is derived from an EMBL/GenBank/DDBJ whole genome shotgun (WGS) entry which is preliminary data.</text>
</comment>
<evidence type="ECO:0000313" key="2">
    <source>
        <dbReference type="Proteomes" id="UP000299102"/>
    </source>
</evidence>
<dbReference type="OrthoDB" id="7382669at2759"/>
<reference evidence="1 2" key="1">
    <citation type="journal article" date="2019" name="Commun. Biol.">
        <title>The bagworm genome reveals a unique fibroin gene that provides high tensile strength.</title>
        <authorList>
            <person name="Kono N."/>
            <person name="Nakamura H."/>
            <person name="Ohtoshi R."/>
            <person name="Tomita M."/>
            <person name="Numata K."/>
            <person name="Arakawa K."/>
        </authorList>
    </citation>
    <scope>NUCLEOTIDE SEQUENCE [LARGE SCALE GENOMIC DNA]</scope>
</reference>
<accession>A0A4C1VXG3</accession>
<proteinExistence type="predicted"/>
<organism evidence="1 2">
    <name type="scientific">Eumeta variegata</name>
    <name type="common">Bagworm moth</name>
    <name type="synonym">Eumeta japonica</name>
    <dbReference type="NCBI Taxonomy" id="151549"/>
    <lineage>
        <taxon>Eukaryota</taxon>
        <taxon>Metazoa</taxon>
        <taxon>Ecdysozoa</taxon>
        <taxon>Arthropoda</taxon>
        <taxon>Hexapoda</taxon>
        <taxon>Insecta</taxon>
        <taxon>Pterygota</taxon>
        <taxon>Neoptera</taxon>
        <taxon>Endopterygota</taxon>
        <taxon>Lepidoptera</taxon>
        <taxon>Glossata</taxon>
        <taxon>Ditrysia</taxon>
        <taxon>Tineoidea</taxon>
        <taxon>Psychidae</taxon>
        <taxon>Oiketicinae</taxon>
        <taxon>Eumeta</taxon>
    </lineage>
</organism>
<protein>
    <submittedName>
        <fullName evidence="1">Retrovirus-related Pol polyprotein from type-1 retrotransposable element R1 4</fullName>
    </submittedName>
</protein>
<dbReference type="Proteomes" id="UP000299102">
    <property type="component" value="Unassembled WGS sequence"/>
</dbReference>
<dbReference type="AlphaFoldDB" id="A0A4C1VXG3"/>
<gene>
    <name evidence="1" type="ORF">EVAR_87165_1</name>
</gene>
<evidence type="ECO:0000313" key="1">
    <source>
        <dbReference type="EMBL" id="GBP42614.1"/>
    </source>
</evidence>